<dbReference type="InterPro" id="IPR017884">
    <property type="entry name" value="SANT_dom"/>
</dbReference>
<dbReference type="VEuPathDB" id="AmoebaDB:EHI5A_076850"/>
<evidence type="ECO:0000313" key="10">
    <source>
        <dbReference type="Proteomes" id="UP000078387"/>
    </source>
</evidence>
<dbReference type="InterPro" id="IPR017930">
    <property type="entry name" value="Myb_dom"/>
</dbReference>
<dbReference type="PANTHER" id="PTHR12374">
    <property type="entry name" value="TRANSCRIPTIONAL ADAPTOR 2 ADA2 -RELATED"/>
    <property type="match status" value="1"/>
</dbReference>
<dbReference type="Proteomes" id="UP000078387">
    <property type="component" value="Unassembled WGS sequence"/>
</dbReference>
<evidence type="ECO:0000259" key="7">
    <source>
        <dbReference type="PROSITE" id="PS51293"/>
    </source>
</evidence>
<keyword evidence="2 4" id="KW-0863">Zinc-finger</keyword>
<dbReference type="InterPro" id="IPR000433">
    <property type="entry name" value="Znf_ZZ"/>
</dbReference>
<dbReference type="PROSITE" id="PS51293">
    <property type="entry name" value="SANT"/>
    <property type="match status" value="1"/>
</dbReference>
<dbReference type="SMART" id="SM00291">
    <property type="entry name" value="ZnF_ZZ"/>
    <property type="match status" value="1"/>
</dbReference>
<proteinExistence type="predicted"/>
<dbReference type="InterPro" id="IPR001005">
    <property type="entry name" value="SANT/Myb"/>
</dbReference>
<dbReference type="GO" id="GO:0003682">
    <property type="term" value="F:chromatin binding"/>
    <property type="evidence" value="ECO:0007669"/>
    <property type="project" value="TreeGrafter"/>
</dbReference>
<dbReference type="FunFam" id="1.10.10.60:FF:000570">
    <property type="entry name" value="Transcriptional adaptor ADA2, putative"/>
    <property type="match status" value="1"/>
</dbReference>
<name>A0A5K1VEY5_ENTHI</name>
<accession>A0A5K1VEY5</accession>
<dbReference type="VEuPathDB" id="AmoebaDB:EHI7A_048170"/>
<dbReference type="AlphaFoldDB" id="A0A5K1VEY5"/>
<dbReference type="InterPro" id="IPR041983">
    <property type="entry name" value="ADA2-like_ZZ"/>
</dbReference>
<evidence type="ECO:0000256" key="3">
    <source>
        <dbReference type="ARBA" id="ARBA00022833"/>
    </source>
</evidence>
<dbReference type="Gene3D" id="3.30.60.90">
    <property type="match status" value="1"/>
</dbReference>
<dbReference type="GO" id="GO:0006357">
    <property type="term" value="P:regulation of transcription by RNA polymerase II"/>
    <property type="evidence" value="ECO:0007669"/>
    <property type="project" value="TreeGrafter"/>
</dbReference>
<dbReference type="Gene3D" id="1.10.10.60">
    <property type="entry name" value="Homeodomain-like"/>
    <property type="match status" value="1"/>
</dbReference>
<dbReference type="InterPro" id="IPR055141">
    <property type="entry name" value="TADA2A_B-like_dom"/>
</dbReference>
<feature type="domain" description="Myb-like" evidence="5">
    <location>
        <begin position="68"/>
        <end position="113"/>
    </location>
</feature>
<dbReference type="OMA" id="KLKFNRT"/>
<dbReference type="InterPro" id="IPR043145">
    <property type="entry name" value="Znf_ZZ_sf"/>
</dbReference>
<protein>
    <submittedName>
        <fullName evidence="9">Transcriptional adaptor ada2 putative</fullName>
    </submittedName>
</protein>
<dbReference type="Pfam" id="PF00249">
    <property type="entry name" value="Myb_DNA-binding"/>
    <property type="match status" value="1"/>
</dbReference>
<dbReference type="PROSITE" id="PS50135">
    <property type="entry name" value="ZF_ZZ_2"/>
    <property type="match status" value="1"/>
</dbReference>
<dbReference type="GO" id="GO:0006338">
    <property type="term" value="P:chromatin remodeling"/>
    <property type="evidence" value="ECO:0007669"/>
    <property type="project" value="TreeGrafter"/>
</dbReference>
<dbReference type="CDD" id="cd00167">
    <property type="entry name" value="SANT"/>
    <property type="match status" value="1"/>
</dbReference>
<keyword evidence="3" id="KW-0862">Zinc</keyword>
<dbReference type="PANTHER" id="PTHR12374:SF20">
    <property type="entry name" value="TRANSCRIPTIONAL ADAPTER 2-ALPHA"/>
    <property type="match status" value="1"/>
</dbReference>
<dbReference type="PROSITE" id="PS51294">
    <property type="entry name" value="HTH_MYB"/>
    <property type="match status" value="1"/>
</dbReference>
<feature type="domain" description="SANT" evidence="7">
    <location>
        <begin position="65"/>
        <end position="117"/>
    </location>
</feature>
<comment type="caution">
    <text evidence="9">The sequence shown here is derived from an EMBL/GenBank/DDBJ whole genome shotgun (WGS) entry which is preliminary data.</text>
</comment>
<dbReference type="SUPFAM" id="SSF57850">
    <property type="entry name" value="RING/U-box"/>
    <property type="match status" value="1"/>
</dbReference>
<dbReference type="EMBL" id="BDEQ01000001">
    <property type="protein sequence ID" value="GAT92932.1"/>
    <property type="molecule type" value="Genomic_DNA"/>
</dbReference>
<evidence type="ECO:0000259" key="5">
    <source>
        <dbReference type="PROSITE" id="PS50090"/>
    </source>
</evidence>
<dbReference type="GO" id="GO:0003713">
    <property type="term" value="F:transcription coactivator activity"/>
    <property type="evidence" value="ECO:0007669"/>
    <property type="project" value="TreeGrafter"/>
</dbReference>
<evidence type="ECO:0000259" key="6">
    <source>
        <dbReference type="PROSITE" id="PS50135"/>
    </source>
</evidence>
<evidence type="ECO:0000256" key="1">
    <source>
        <dbReference type="ARBA" id="ARBA00022723"/>
    </source>
</evidence>
<dbReference type="PROSITE" id="PS01357">
    <property type="entry name" value="ZF_ZZ_1"/>
    <property type="match status" value="1"/>
</dbReference>
<dbReference type="PROSITE" id="PS50090">
    <property type="entry name" value="MYB_LIKE"/>
    <property type="match status" value="1"/>
</dbReference>
<dbReference type="VEuPathDB" id="AmoebaDB:EHI8A_118800"/>
<feature type="domain" description="HTH myb-type" evidence="8">
    <location>
        <begin position="62"/>
        <end position="117"/>
    </location>
</feature>
<dbReference type="GO" id="GO:0005634">
    <property type="term" value="C:nucleus"/>
    <property type="evidence" value="ECO:0007669"/>
    <property type="project" value="TreeGrafter"/>
</dbReference>
<evidence type="ECO:0000313" key="9">
    <source>
        <dbReference type="EMBL" id="GAT92932.1"/>
    </source>
</evidence>
<sequence>MALYCPWEHITCNSCNKVITTMTRITCVECDNFDLCLECFSQGKEIGKHKNNHSYRVIPSLHFPLLSSDWGADEELMLLEAIEQKGLDNWPEVENFVKTKTAKECRSHYYDYYLNSKTHPLPDLEESFLKKNGIVDMKPSRIVHFKDDEFDSRPQKETGCTQPTYEGYDASFNPYRREFAFEYFNNAELSICNIAFTDKDTPEEREMKFHKLEEYYKMYCERVRIRDIVINQELVDPKKLRIADRKRSKEEKELHDLNCQFLVALGKEDFEKYIKALVEESKLKTKIRNLKQKRRDGCLTLQESKSRRKINTYNYTSELKQVSYTKPSKHPH</sequence>
<dbReference type="SUPFAM" id="SSF46689">
    <property type="entry name" value="Homeodomain-like"/>
    <property type="match status" value="1"/>
</dbReference>
<dbReference type="SMART" id="SM00717">
    <property type="entry name" value="SANT"/>
    <property type="match status" value="1"/>
</dbReference>
<dbReference type="GO" id="GO:0008270">
    <property type="term" value="F:zinc ion binding"/>
    <property type="evidence" value="ECO:0007669"/>
    <property type="project" value="UniProtKB-KW"/>
</dbReference>
<evidence type="ECO:0000259" key="8">
    <source>
        <dbReference type="PROSITE" id="PS51294"/>
    </source>
</evidence>
<gene>
    <name evidence="9" type="ORF">CL6EHI_142140</name>
</gene>
<dbReference type="InterPro" id="IPR009057">
    <property type="entry name" value="Homeodomain-like_sf"/>
</dbReference>
<reference evidence="9 10" key="1">
    <citation type="submission" date="2016-05" db="EMBL/GenBank/DDBJ databases">
        <title>First whole genome sequencing of Entamoeba histolytica HM1:IMSS-clone-6.</title>
        <authorList>
            <person name="Mukherjee Avik.K."/>
            <person name="Izumyama S."/>
            <person name="Nakada-Tsukui K."/>
            <person name="Nozaki T."/>
        </authorList>
    </citation>
    <scope>NUCLEOTIDE SEQUENCE [LARGE SCALE GENOMIC DNA]</scope>
    <source>
        <strain evidence="9 10">HM1:IMSS clone 6</strain>
    </source>
</reference>
<dbReference type="Pfam" id="PF22941">
    <property type="entry name" value="TADA2A-like_3rd"/>
    <property type="match status" value="1"/>
</dbReference>
<organism evidence="9 10">
    <name type="scientific">Entamoeba histolytica</name>
    <dbReference type="NCBI Taxonomy" id="5759"/>
    <lineage>
        <taxon>Eukaryota</taxon>
        <taxon>Amoebozoa</taxon>
        <taxon>Evosea</taxon>
        <taxon>Archamoebae</taxon>
        <taxon>Mastigamoebida</taxon>
        <taxon>Entamoebidae</taxon>
        <taxon>Entamoeba</taxon>
    </lineage>
</organism>
<feature type="domain" description="ZZ-type" evidence="6">
    <location>
        <begin position="7"/>
        <end position="63"/>
    </location>
</feature>
<keyword evidence="1" id="KW-0479">Metal-binding</keyword>
<dbReference type="CDD" id="cd02335">
    <property type="entry name" value="ZZ_ADA2"/>
    <property type="match status" value="1"/>
</dbReference>
<evidence type="ECO:0000256" key="2">
    <source>
        <dbReference type="ARBA" id="ARBA00022771"/>
    </source>
</evidence>
<dbReference type="Pfam" id="PF25299">
    <property type="entry name" value="ZZ_ADA2"/>
    <property type="match status" value="1"/>
</dbReference>
<dbReference type="VEuPathDB" id="AmoebaDB:KM1_092120"/>
<evidence type="ECO:0000256" key="4">
    <source>
        <dbReference type="PROSITE-ProRule" id="PRU00228"/>
    </source>
</evidence>
<dbReference type="VEuPathDB" id="AmoebaDB:EHI_142140"/>